<dbReference type="Gene3D" id="4.10.240.10">
    <property type="entry name" value="Zn(2)-C6 fungal-type DNA-binding domain"/>
    <property type="match status" value="1"/>
</dbReference>
<evidence type="ECO:0000256" key="4">
    <source>
        <dbReference type="ARBA" id="ARBA00023242"/>
    </source>
</evidence>
<dbReference type="AlphaFoldDB" id="A0A1F5LHA7"/>
<dbReference type="Pfam" id="PF00172">
    <property type="entry name" value="Zn_clus"/>
    <property type="match status" value="1"/>
</dbReference>
<dbReference type="GO" id="GO:0008270">
    <property type="term" value="F:zinc ion binding"/>
    <property type="evidence" value="ECO:0007669"/>
    <property type="project" value="InterPro"/>
</dbReference>
<keyword evidence="2" id="KW-0238">DNA-binding</keyword>
<dbReference type="GeneID" id="34576898"/>
<feature type="compositionally biased region" description="Basic and acidic residues" evidence="5">
    <location>
        <begin position="198"/>
        <end position="212"/>
    </location>
</feature>
<sequence>MSMLSPETHAQSPKRFACDRCRAHKLRCPREDQTGQSCARCLRAGASCITSNLRPLGRPARKITPGNSHGRERRPRKPVRCQSGTADDEIDILYDIDPTQNLSNPFGAEKHHGIRRPDVPSEGPGAFDANGPAFFGLDPAILLGLSGVSDDFLGVGLSNGQSPFGIPSLNGTHIPGPSDVESAYADTSHRSSSQSQYFRDESSQRLDSDSLRAADPSKQPRKTMSSADAVQRLSVLIQSLSNQLDRLKKAPWSVTLVNIVCANQSQEAANSNSLGEVLQSTSEFVQVLQTIAFKTSADQLGSGFQSPNSDPTTLSSSGSDMYCSRVAANLNNAVQPLHISSSPFGQLHTPELRIPPPSDHSKPDISTALVILTCYIQIIQIYNIFFLRLGGFPVQYGNLQIKILVQVIMHLLSRIERLLGTSAEFRLDPASGSNDGLLSSSEFTALVRMVMSQKDDKESEGMGVGYIFSLRKNMKKIQQMLELNPIS</sequence>
<evidence type="ECO:0000256" key="1">
    <source>
        <dbReference type="ARBA" id="ARBA00023015"/>
    </source>
</evidence>
<evidence type="ECO:0000259" key="6">
    <source>
        <dbReference type="PROSITE" id="PS50048"/>
    </source>
</evidence>
<reference evidence="7 8" key="1">
    <citation type="journal article" date="2016" name="Sci. Rep.">
        <title>Penicillium arizonense, a new, genome sequenced fungal species, reveals a high chemical diversity in secreted metabolites.</title>
        <authorList>
            <person name="Grijseels S."/>
            <person name="Nielsen J.C."/>
            <person name="Randelovic M."/>
            <person name="Nielsen J."/>
            <person name="Nielsen K.F."/>
            <person name="Workman M."/>
            <person name="Frisvad J.C."/>
        </authorList>
    </citation>
    <scope>NUCLEOTIDE SEQUENCE [LARGE SCALE GENOMIC DNA]</scope>
    <source>
        <strain evidence="7 8">CBS 141311</strain>
    </source>
</reference>
<dbReference type="CDD" id="cd00067">
    <property type="entry name" value="GAL4"/>
    <property type="match status" value="1"/>
</dbReference>
<dbReference type="STRING" id="1835702.A0A1F5LHA7"/>
<dbReference type="InterPro" id="IPR036864">
    <property type="entry name" value="Zn2-C6_fun-type_DNA-bd_sf"/>
</dbReference>
<feature type="region of interest" description="Disordered" evidence="5">
    <location>
        <begin position="55"/>
        <end position="84"/>
    </location>
</feature>
<keyword evidence="1" id="KW-0805">Transcription regulation</keyword>
<dbReference type="RefSeq" id="XP_022487741.1">
    <property type="nucleotide sequence ID" value="XM_022632164.1"/>
</dbReference>
<evidence type="ECO:0000313" key="7">
    <source>
        <dbReference type="EMBL" id="OGE52299.1"/>
    </source>
</evidence>
<dbReference type="OrthoDB" id="4222821at2759"/>
<protein>
    <recommendedName>
        <fullName evidence="6">Zn(2)-C6 fungal-type domain-containing protein</fullName>
    </recommendedName>
</protein>
<dbReference type="GO" id="GO:0000981">
    <property type="term" value="F:DNA-binding transcription factor activity, RNA polymerase II-specific"/>
    <property type="evidence" value="ECO:0007669"/>
    <property type="project" value="InterPro"/>
</dbReference>
<keyword evidence="8" id="KW-1185">Reference proteome</keyword>
<evidence type="ECO:0000256" key="5">
    <source>
        <dbReference type="SAM" id="MobiDB-lite"/>
    </source>
</evidence>
<dbReference type="SMART" id="SM00066">
    <property type="entry name" value="GAL4"/>
    <property type="match status" value="1"/>
</dbReference>
<accession>A0A1F5LHA7</accession>
<feature type="region of interest" description="Disordered" evidence="5">
    <location>
        <begin position="168"/>
        <end position="226"/>
    </location>
</feature>
<dbReference type="GO" id="GO:0003677">
    <property type="term" value="F:DNA binding"/>
    <property type="evidence" value="ECO:0007669"/>
    <property type="project" value="UniProtKB-KW"/>
</dbReference>
<dbReference type="PROSITE" id="PS50048">
    <property type="entry name" value="ZN2_CY6_FUNGAL_2"/>
    <property type="match status" value="1"/>
</dbReference>
<organism evidence="7 8">
    <name type="scientific">Penicillium arizonense</name>
    <dbReference type="NCBI Taxonomy" id="1835702"/>
    <lineage>
        <taxon>Eukaryota</taxon>
        <taxon>Fungi</taxon>
        <taxon>Dikarya</taxon>
        <taxon>Ascomycota</taxon>
        <taxon>Pezizomycotina</taxon>
        <taxon>Eurotiomycetes</taxon>
        <taxon>Eurotiomycetidae</taxon>
        <taxon>Eurotiales</taxon>
        <taxon>Aspergillaceae</taxon>
        <taxon>Penicillium</taxon>
    </lineage>
</organism>
<feature type="domain" description="Zn(2)-C6 fungal-type" evidence="6">
    <location>
        <begin position="17"/>
        <end position="50"/>
    </location>
</feature>
<keyword evidence="4" id="KW-0539">Nucleus</keyword>
<dbReference type="PROSITE" id="PS00463">
    <property type="entry name" value="ZN2_CY6_FUNGAL_1"/>
    <property type="match status" value="1"/>
</dbReference>
<dbReference type="InterPro" id="IPR001138">
    <property type="entry name" value="Zn2Cys6_DnaBD"/>
</dbReference>
<comment type="caution">
    <text evidence="7">The sequence shown here is derived from an EMBL/GenBank/DDBJ whole genome shotgun (WGS) entry which is preliminary data.</text>
</comment>
<evidence type="ECO:0000256" key="3">
    <source>
        <dbReference type="ARBA" id="ARBA00023163"/>
    </source>
</evidence>
<proteinExistence type="predicted"/>
<dbReference type="Proteomes" id="UP000177622">
    <property type="component" value="Unassembled WGS sequence"/>
</dbReference>
<dbReference type="EMBL" id="LXJU01000010">
    <property type="protein sequence ID" value="OGE52299.1"/>
    <property type="molecule type" value="Genomic_DNA"/>
</dbReference>
<evidence type="ECO:0000256" key="2">
    <source>
        <dbReference type="ARBA" id="ARBA00023125"/>
    </source>
</evidence>
<dbReference type="SUPFAM" id="SSF57701">
    <property type="entry name" value="Zn2/Cys6 DNA-binding domain"/>
    <property type="match status" value="1"/>
</dbReference>
<evidence type="ECO:0000313" key="8">
    <source>
        <dbReference type="Proteomes" id="UP000177622"/>
    </source>
</evidence>
<gene>
    <name evidence="7" type="ORF">PENARI_c010G02779</name>
</gene>
<keyword evidence="3" id="KW-0804">Transcription</keyword>
<name>A0A1F5LHA7_PENAI</name>